<sequence length="180" mass="20262">MGLHRPSVIIRLIQPCRISIFPPFPDMLLAKTAHEVLLRLLLFPSGSGGPPRPNASEVLTQHLLQRNLPPWTSYCVKYSSVSNDQFALSNFNWDVKGTNYHILRTGCFPFIKYHCSRAAPQDLRLHNLFFTALKAINLGIPTLMYGLGSWLFARVTETVPTSCGPVTIYFLIKEDEGALF</sequence>
<keyword evidence="2" id="KW-1185">Reference proteome</keyword>
<dbReference type="Xenbase" id="XB-GENE-6034917">
    <property type="gene designation" value="c3h15orf61"/>
</dbReference>
<reference evidence="3" key="3">
    <citation type="submission" date="2025-04" db="UniProtKB">
        <authorList>
            <consortium name="RefSeq"/>
        </authorList>
    </citation>
    <scope>IDENTIFICATION</scope>
    <source>
        <strain evidence="3">Nigerian</strain>
        <tissue evidence="3">Liver and blood</tissue>
    </source>
</reference>
<dbReference type="Ensembl" id="ENSXETT00000065959">
    <property type="protein sequence ID" value="ENSXETP00000061392"/>
    <property type="gene ID" value="ENSXETG00000030493"/>
</dbReference>
<dbReference type="Bgee" id="ENSXETG00000030493">
    <property type="expression patterns" value="Expressed in skeletal muscle tissue and 12 other cell types or tissues"/>
</dbReference>
<reference evidence="1" key="2">
    <citation type="submission" date="2020-05" db="UniProtKB">
        <authorList>
            <consortium name="Ensembl"/>
        </authorList>
    </citation>
    <scope>IDENTIFICATION</scope>
</reference>
<dbReference type="AlphaFoldDB" id="A0A6I8Q1M6"/>
<proteinExistence type="predicted"/>
<dbReference type="Pfam" id="PF15031">
    <property type="entry name" value="DUF4528"/>
    <property type="match status" value="1"/>
</dbReference>
<reference evidence="1" key="1">
    <citation type="journal article" date="2010" name="Science">
        <title>The genome of the Western clawed frog Xenopus tropicalis.</title>
        <authorList>
            <person name="Hellsten U."/>
            <person name="Harland R.M."/>
            <person name="Gilchrist M.J."/>
            <person name="Hendrix D."/>
            <person name="Jurka J."/>
            <person name="Kapitonov V."/>
            <person name="Ovcharenko I."/>
            <person name="Putnam N.H."/>
            <person name="Shu S."/>
            <person name="Taher L."/>
            <person name="Blitz I.L."/>
            <person name="Blumberg B."/>
            <person name="Dichmann D.S."/>
            <person name="Dubchak I."/>
            <person name="Amaya E."/>
            <person name="Detter J.C."/>
            <person name="Fletcher R."/>
            <person name="Gerhard D.S."/>
            <person name="Goodstein D."/>
            <person name="Graves T."/>
            <person name="Grigoriev I.V."/>
            <person name="Grimwood J."/>
            <person name="Kawashima T."/>
            <person name="Lindquist E."/>
            <person name="Lucas S.M."/>
            <person name="Mead P.E."/>
            <person name="Mitros T."/>
            <person name="Ogino H."/>
            <person name="Ohta Y."/>
            <person name="Poliakov A.V."/>
            <person name="Pollet N."/>
            <person name="Robert J."/>
            <person name="Salamov A."/>
            <person name="Sater A.K."/>
            <person name="Schmutz J."/>
            <person name="Terry A."/>
            <person name="Vize P.D."/>
            <person name="Warren W.C."/>
            <person name="Wells D."/>
            <person name="Wills A."/>
            <person name="Wilson R.K."/>
            <person name="Zimmerman L.B."/>
            <person name="Zorn A.M."/>
            <person name="Grainger R."/>
            <person name="Grammer T."/>
            <person name="Khokha M.K."/>
            <person name="Richardson P.M."/>
            <person name="Rokhsar D.S."/>
        </authorList>
    </citation>
    <scope>NUCLEOTIDE SEQUENCE [LARGE SCALE GENOMIC DNA]</scope>
    <source>
        <strain evidence="1">Nigerian</strain>
    </source>
</reference>
<protein>
    <submittedName>
        <fullName evidence="1">Chromosome 15 open reading frame 61</fullName>
    </submittedName>
    <submittedName>
        <fullName evidence="3">Uncharacterized protein C15orf61 homolog isoform X1</fullName>
    </submittedName>
</protein>
<dbReference type="OrthoDB" id="9970237at2759"/>
<accession>A0A6I8Q1M6</accession>
<dbReference type="AGR" id="Xenbase:XB-GENE-6034917"/>
<evidence type="ECO:0000313" key="1">
    <source>
        <dbReference type="Ensembl" id="ENSXETP00000061392"/>
    </source>
</evidence>
<dbReference type="PANTHER" id="PTHR34651">
    <property type="entry name" value="SIMILAR TO ENSANGP00000021391"/>
    <property type="match status" value="1"/>
</dbReference>
<dbReference type="InterPro" id="IPR029245">
    <property type="entry name" value="DUF4528"/>
</dbReference>
<evidence type="ECO:0000313" key="4">
    <source>
        <dbReference type="Xenbase" id="XB-GENE-6034917"/>
    </source>
</evidence>
<dbReference type="RefSeq" id="XP_004912648.2">
    <property type="nucleotide sequence ID" value="XM_004912591.3"/>
</dbReference>
<dbReference type="GeneTree" id="ENSGT00390000015942"/>
<dbReference type="Proteomes" id="UP000008143">
    <property type="component" value="Chromosome 3"/>
</dbReference>
<evidence type="ECO:0000313" key="3">
    <source>
        <dbReference type="RefSeq" id="XP_004912648.2"/>
    </source>
</evidence>
<name>A0A6I8Q1M6_XENTR</name>
<dbReference type="OMA" id="KYHCTRR"/>
<dbReference type="PANTHER" id="PTHR34651:SF1">
    <property type="entry name" value="SIMILAR TO ENSANGP00000021391"/>
    <property type="match status" value="1"/>
</dbReference>
<gene>
    <name evidence="4" type="primary">c3h15orf61</name>
    <name evidence="1 3" type="synonym">c15orf61</name>
</gene>
<organism evidence="1">
    <name type="scientific">Xenopus tropicalis</name>
    <name type="common">Western clawed frog</name>
    <name type="synonym">Silurana tropicalis</name>
    <dbReference type="NCBI Taxonomy" id="8364"/>
    <lineage>
        <taxon>Eukaryota</taxon>
        <taxon>Metazoa</taxon>
        <taxon>Chordata</taxon>
        <taxon>Craniata</taxon>
        <taxon>Vertebrata</taxon>
        <taxon>Euteleostomi</taxon>
        <taxon>Amphibia</taxon>
        <taxon>Batrachia</taxon>
        <taxon>Anura</taxon>
        <taxon>Pipoidea</taxon>
        <taxon>Pipidae</taxon>
        <taxon>Xenopodinae</taxon>
        <taxon>Xenopus</taxon>
        <taxon>Silurana</taxon>
    </lineage>
</organism>
<evidence type="ECO:0000313" key="2">
    <source>
        <dbReference type="Proteomes" id="UP000008143"/>
    </source>
</evidence>